<dbReference type="EMBL" id="EF107101">
    <property type="protein sequence ID" value="ABL97285.1"/>
    <property type="molecule type" value="Genomic_DNA"/>
</dbReference>
<comment type="subcellular location">
    <subcellularLocation>
        <location evidence="1">Cell membrane</location>
        <topology evidence="1">Single-pass membrane protein</topology>
    </subcellularLocation>
</comment>
<protein>
    <submittedName>
        <fullName evidence="11">Possible preprotein translocase YajC subunit</fullName>
    </submittedName>
</protein>
<keyword evidence="5 10" id="KW-0812">Transmembrane</keyword>
<keyword evidence="4" id="KW-1003">Cell membrane</keyword>
<dbReference type="PANTHER" id="PTHR33909:SF1">
    <property type="entry name" value="SEC TRANSLOCON ACCESSORY COMPLEX SUBUNIT YAJC"/>
    <property type="match status" value="1"/>
</dbReference>
<dbReference type="NCBIfam" id="TIGR00739">
    <property type="entry name" value="yajC"/>
    <property type="match status" value="1"/>
</dbReference>
<accession>A4GJJ0</accession>
<evidence type="ECO:0000256" key="8">
    <source>
        <dbReference type="ARBA" id="ARBA00023010"/>
    </source>
</evidence>
<sequence>MNEIQLITAQSSSFLGPQLILIGGFFLFIYFLIIRPQNKRMKAQKEMIENLSVGDEIVISGGIVGSILKISENFLTIRANNSELIIQRSAVSSVLPKGTIKSL</sequence>
<name>A4GJJ0_9BACT</name>
<keyword evidence="6" id="KW-0653">Protein transport</keyword>
<dbReference type="PANTHER" id="PTHR33909">
    <property type="entry name" value="SEC TRANSLOCON ACCESSORY COMPLEX SUBUNIT YAJC"/>
    <property type="match status" value="1"/>
</dbReference>
<evidence type="ECO:0000256" key="10">
    <source>
        <dbReference type="SAM" id="Phobius"/>
    </source>
</evidence>
<evidence type="ECO:0000256" key="4">
    <source>
        <dbReference type="ARBA" id="ARBA00022475"/>
    </source>
</evidence>
<reference evidence="11" key="1">
    <citation type="journal article" date="2007" name="Environ. Microbiol.">
        <title>Proteorhodopsin photosystem gene clusters exhibit co-evolutionary trends and shared ancestry among diverse marine microbial phyla.</title>
        <authorList>
            <person name="McCarren J."/>
            <person name="Delong E.F."/>
        </authorList>
    </citation>
    <scope>NUCLEOTIDE SEQUENCE</scope>
</reference>
<dbReference type="PRINTS" id="PR01853">
    <property type="entry name" value="YAJCTRNLCASE"/>
</dbReference>
<dbReference type="SMART" id="SM01323">
    <property type="entry name" value="YajC"/>
    <property type="match status" value="1"/>
</dbReference>
<feature type="transmembrane region" description="Helical" evidence="10">
    <location>
        <begin position="15"/>
        <end position="34"/>
    </location>
</feature>
<keyword evidence="8" id="KW-0811">Translocation</keyword>
<gene>
    <name evidence="11" type="ORF">ALOHA_HF1005C07.0007</name>
</gene>
<dbReference type="InterPro" id="IPR003849">
    <property type="entry name" value="Preprotein_translocase_YajC"/>
</dbReference>
<evidence type="ECO:0000256" key="3">
    <source>
        <dbReference type="ARBA" id="ARBA00022448"/>
    </source>
</evidence>
<evidence type="ECO:0000256" key="6">
    <source>
        <dbReference type="ARBA" id="ARBA00022927"/>
    </source>
</evidence>
<keyword evidence="3" id="KW-0813">Transport</keyword>
<evidence type="ECO:0000256" key="7">
    <source>
        <dbReference type="ARBA" id="ARBA00022989"/>
    </source>
</evidence>
<dbReference type="Pfam" id="PF02699">
    <property type="entry name" value="YajC"/>
    <property type="match status" value="1"/>
</dbReference>
<proteinExistence type="inferred from homology"/>
<evidence type="ECO:0000256" key="9">
    <source>
        <dbReference type="ARBA" id="ARBA00023136"/>
    </source>
</evidence>
<evidence type="ECO:0000313" key="11">
    <source>
        <dbReference type="EMBL" id="ABL97285.1"/>
    </source>
</evidence>
<dbReference type="GO" id="GO:0005886">
    <property type="term" value="C:plasma membrane"/>
    <property type="evidence" value="ECO:0007669"/>
    <property type="project" value="UniProtKB-SubCell"/>
</dbReference>
<evidence type="ECO:0000256" key="5">
    <source>
        <dbReference type="ARBA" id="ARBA00022692"/>
    </source>
</evidence>
<evidence type="ECO:0000256" key="1">
    <source>
        <dbReference type="ARBA" id="ARBA00004162"/>
    </source>
</evidence>
<dbReference type="GO" id="GO:0015031">
    <property type="term" value="P:protein transport"/>
    <property type="evidence" value="ECO:0007669"/>
    <property type="project" value="UniProtKB-KW"/>
</dbReference>
<keyword evidence="9 10" id="KW-0472">Membrane</keyword>
<dbReference type="AlphaFoldDB" id="A4GJJ0"/>
<evidence type="ECO:0000256" key="2">
    <source>
        <dbReference type="ARBA" id="ARBA00006742"/>
    </source>
</evidence>
<comment type="similarity">
    <text evidence="2">Belongs to the YajC family.</text>
</comment>
<keyword evidence="7 10" id="KW-1133">Transmembrane helix</keyword>
<organism evidence="11">
    <name type="scientific">uncultured marine bacterium HF10_05C07</name>
    <dbReference type="NCBI Taxonomy" id="415443"/>
    <lineage>
        <taxon>Bacteria</taxon>
        <taxon>environmental samples</taxon>
    </lineage>
</organism>